<evidence type="ECO:0000313" key="7">
    <source>
        <dbReference type="EMBL" id="PIL35614.1"/>
    </source>
</evidence>
<name>A0A2G8SPB8_9APHY</name>
<keyword evidence="8" id="KW-1185">Reference proteome</keyword>
<dbReference type="PROSITE" id="PS01360">
    <property type="entry name" value="ZF_MYND_1"/>
    <property type="match status" value="1"/>
</dbReference>
<dbReference type="GO" id="GO:0008270">
    <property type="term" value="F:zinc ion binding"/>
    <property type="evidence" value="ECO:0007669"/>
    <property type="project" value="UniProtKB-KW"/>
</dbReference>
<evidence type="ECO:0000259" key="6">
    <source>
        <dbReference type="PROSITE" id="PS50865"/>
    </source>
</evidence>
<dbReference type="STRING" id="1077348.A0A2G8SPB8"/>
<dbReference type="AlphaFoldDB" id="A0A2G8SPB8"/>
<dbReference type="Pfam" id="PF01753">
    <property type="entry name" value="zf-MYND"/>
    <property type="match status" value="1"/>
</dbReference>
<feature type="compositionally biased region" description="Basic residues" evidence="5">
    <location>
        <begin position="1"/>
        <end position="12"/>
    </location>
</feature>
<reference evidence="7 8" key="1">
    <citation type="journal article" date="2015" name="Sci. Rep.">
        <title>Chromosome-level genome map provides insights into diverse defense mechanisms in the medicinal fungus Ganoderma sinense.</title>
        <authorList>
            <person name="Zhu Y."/>
            <person name="Xu J."/>
            <person name="Sun C."/>
            <person name="Zhou S."/>
            <person name="Xu H."/>
            <person name="Nelson D.R."/>
            <person name="Qian J."/>
            <person name="Song J."/>
            <person name="Luo H."/>
            <person name="Xiang L."/>
            <person name="Li Y."/>
            <person name="Xu Z."/>
            <person name="Ji A."/>
            <person name="Wang L."/>
            <person name="Lu S."/>
            <person name="Hayward A."/>
            <person name="Sun W."/>
            <person name="Li X."/>
            <person name="Schwartz D.C."/>
            <person name="Wang Y."/>
            <person name="Chen S."/>
        </authorList>
    </citation>
    <scope>NUCLEOTIDE SEQUENCE [LARGE SCALE GENOMIC DNA]</scope>
    <source>
        <strain evidence="7 8">ZZ0214-1</strain>
    </source>
</reference>
<keyword evidence="1" id="KW-0479">Metal-binding</keyword>
<dbReference type="PROSITE" id="PS50865">
    <property type="entry name" value="ZF_MYND_2"/>
    <property type="match status" value="1"/>
</dbReference>
<feature type="region of interest" description="Disordered" evidence="5">
    <location>
        <begin position="1"/>
        <end position="27"/>
    </location>
</feature>
<dbReference type="OrthoDB" id="2749038at2759"/>
<accession>A0A2G8SPB8</accession>
<keyword evidence="3" id="KW-0862">Zinc</keyword>
<evidence type="ECO:0000256" key="2">
    <source>
        <dbReference type="ARBA" id="ARBA00022771"/>
    </source>
</evidence>
<feature type="domain" description="MYND-type" evidence="6">
    <location>
        <begin position="50"/>
        <end position="90"/>
    </location>
</feature>
<sequence length="446" mass="49016">MANSGRSRRRNIHPSSPLGAFESSSEAGLKSIEDRLNKSKEAERLQQSRCSHCRKNGGDTLRTCSRCKAARYCDQTCQLADFKARHKRDCANFAHPPTTSAFLITPVLGERFPQQPVFAHAHEDGVGCWVSIAGRIDCDLQVLTEMVSPAGHGEKSFENRQYQIMESSSEDGRDLIGKYKAAAHSLLTLSVLVQNRRKEKGPILVFASRTQVVSYPSTFSAIMSGTAQGDNIVKYTRERIEYAAAGVAIDPWDKTPRLEVAYVNGEEVKHQKPSQLPPAVKDAKDGIIALNHGEYVILHLQFRVGDGDRISKDWEGLSLCETIRIPYAVWDGAALPASLLSSLPLAQTPTPTSADGLGKALRAGFNQRAVRAHYADFIERGEEAYIRAHFGDARADMVRSGERMMEMMGEMLLGQVAQAGGTDVLVQRLRDMGMGDIADKIGARGR</sequence>
<gene>
    <name evidence="7" type="ORF">GSI_02342</name>
</gene>
<comment type="caution">
    <text evidence="7">The sequence shown here is derived from an EMBL/GenBank/DDBJ whole genome shotgun (WGS) entry which is preliminary data.</text>
</comment>
<dbReference type="Gene3D" id="6.10.140.2220">
    <property type="match status" value="1"/>
</dbReference>
<protein>
    <recommendedName>
        <fullName evidence="6">MYND-type domain-containing protein</fullName>
    </recommendedName>
</protein>
<dbReference type="InterPro" id="IPR002893">
    <property type="entry name" value="Znf_MYND"/>
</dbReference>
<keyword evidence="2 4" id="KW-0863">Zinc-finger</keyword>
<evidence type="ECO:0000256" key="3">
    <source>
        <dbReference type="ARBA" id="ARBA00022833"/>
    </source>
</evidence>
<evidence type="ECO:0000256" key="4">
    <source>
        <dbReference type="PROSITE-ProRule" id="PRU00134"/>
    </source>
</evidence>
<dbReference type="EMBL" id="AYKW01000003">
    <property type="protein sequence ID" value="PIL35614.1"/>
    <property type="molecule type" value="Genomic_DNA"/>
</dbReference>
<evidence type="ECO:0000256" key="5">
    <source>
        <dbReference type="SAM" id="MobiDB-lite"/>
    </source>
</evidence>
<evidence type="ECO:0000256" key="1">
    <source>
        <dbReference type="ARBA" id="ARBA00022723"/>
    </source>
</evidence>
<dbReference type="Proteomes" id="UP000230002">
    <property type="component" value="Unassembled WGS sequence"/>
</dbReference>
<proteinExistence type="predicted"/>
<evidence type="ECO:0000313" key="8">
    <source>
        <dbReference type="Proteomes" id="UP000230002"/>
    </source>
</evidence>
<organism evidence="7 8">
    <name type="scientific">Ganoderma sinense ZZ0214-1</name>
    <dbReference type="NCBI Taxonomy" id="1077348"/>
    <lineage>
        <taxon>Eukaryota</taxon>
        <taxon>Fungi</taxon>
        <taxon>Dikarya</taxon>
        <taxon>Basidiomycota</taxon>
        <taxon>Agaricomycotina</taxon>
        <taxon>Agaricomycetes</taxon>
        <taxon>Polyporales</taxon>
        <taxon>Polyporaceae</taxon>
        <taxon>Ganoderma</taxon>
    </lineage>
</organism>
<dbReference type="SUPFAM" id="SSF144232">
    <property type="entry name" value="HIT/MYND zinc finger-like"/>
    <property type="match status" value="1"/>
</dbReference>